<evidence type="ECO:0008006" key="4">
    <source>
        <dbReference type="Google" id="ProtNLM"/>
    </source>
</evidence>
<keyword evidence="1" id="KW-0472">Membrane</keyword>
<keyword evidence="1" id="KW-0812">Transmembrane</keyword>
<keyword evidence="3" id="KW-1185">Reference proteome</keyword>
<proteinExistence type="predicted"/>
<dbReference type="STRING" id="580166.AUP43_13880"/>
<sequence length="107" mass="12449">MPVENPFWDYWYFHIPNYLIAAIIYTLLGRMLLGLFVPSDWHNYIWRTFCRLTDPILDVTAKITPDFVARGLLPLVSIFWLLLLRLIYWGVLGYYGLAPSLGLEPAG</sequence>
<dbReference type="AlphaFoldDB" id="A0A154VJ70"/>
<feature type="transmembrane region" description="Helical" evidence="1">
    <location>
        <begin position="72"/>
        <end position="97"/>
    </location>
</feature>
<dbReference type="Pfam" id="PF02325">
    <property type="entry name" value="CCB3_YggT"/>
    <property type="match status" value="1"/>
</dbReference>
<reference evidence="2 3" key="1">
    <citation type="submission" date="2015-12" db="EMBL/GenBank/DDBJ databases">
        <title>Genome sequence of Oceanibaculum pacificum MCCC 1A02656.</title>
        <authorList>
            <person name="Lu L."/>
            <person name="Lai Q."/>
            <person name="Shao Z."/>
            <person name="Qian P."/>
        </authorList>
    </citation>
    <scope>NUCLEOTIDE SEQUENCE [LARGE SCALE GENOMIC DNA]</scope>
    <source>
        <strain evidence="2 3">MCCC 1A02656</strain>
    </source>
</reference>
<comment type="caution">
    <text evidence="2">The sequence shown here is derived from an EMBL/GenBank/DDBJ whole genome shotgun (WGS) entry which is preliminary data.</text>
</comment>
<dbReference type="OrthoDB" id="7376104at2"/>
<evidence type="ECO:0000313" key="3">
    <source>
        <dbReference type="Proteomes" id="UP000076400"/>
    </source>
</evidence>
<dbReference type="EMBL" id="LPXN01000157">
    <property type="protein sequence ID" value="KZD01350.1"/>
    <property type="molecule type" value="Genomic_DNA"/>
</dbReference>
<dbReference type="GO" id="GO:0016020">
    <property type="term" value="C:membrane"/>
    <property type="evidence" value="ECO:0007669"/>
    <property type="project" value="InterPro"/>
</dbReference>
<accession>A0A154VJ70</accession>
<feature type="transmembrane region" description="Helical" evidence="1">
    <location>
        <begin position="15"/>
        <end position="37"/>
    </location>
</feature>
<dbReference type="Proteomes" id="UP000076400">
    <property type="component" value="Unassembled WGS sequence"/>
</dbReference>
<organism evidence="2 3">
    <name type="scientific">Oceanibaculum pacificum</name>
    <dbReference type="NCBI Taxonomy" id="580166"/>
    <lineage>
        <taxon>Bacteria</taxon>
        <taxon>Pseudomonadati</taxon>
        <taxon>Pseudomonadota</taxon>
        <taxon>Alphaproteobacteria</taxon>
        <taxon>Rhodospirillales</taxon>
        <taxon>Oceanibaculaceae</taxon>
        <taxon>Oceanibaculum</taxon>
    </lineage>
</organism>
<name>A0A154VJ70_9PROT</name>
<gene>
    <name evidence="2" type="ORF">AUP43_13880</name>
</gene>
<dbReference type="RefSeq" id="WP_067559713.1">
    <property type="nucleotide sequence ID" value="NZ_LPXN01000157.1"/>
</dbReference>
<evidence type="ECO:0000256" key="1">
    <source>
        <dbReference type="SAM" id="Phobius"/>
    </source>
</evidence>
<dbReference type="InterPro" id="IPR003425">
    <property type="entry name" value="CCB3/YggT"/>
</dbReference>
<evidence type="ECO:0000313" key="2">
    <source>
        <dbReference type="EMBL" id="KZD01350.1"/>
    </source>
</evidence>
<protein>
    <recommendedName>
        <fullName evidence="4">YggT family protein</fullName>
    </recommendedName>
</protein>
<keyword evidence="1" id="KW-1133">Transmembrane helix</keyword>